<dbReference type="EMBL" id="BOVK01000012">
    <property type="protein sequence ID" value="GIQ68052.1"/>
    <property type="molecule type" value="Genomic_DNA"/>
</dbReference>
<dbReference type="RefSeq" id="WP_315910979.1">
    <property type="nucleotide sequence ID" value="NZ_QQSZ01000008.1"/>
</dbReference>
<reference evidence="2" key="1">
    <citation type="submission" date="2021-04" db="EMBL/GenBank/DDBJ databases">
        <title>Draft genome sequence of Xylanibacillus composti strain K13.</title>
        <authorList>
            <person name="Uke A."/>
            <person name="Chhe C."/>
            <person name="Baramee S."/>
            <person name="Kosugi A."/>
        </authorList>
    </citation>
    <scope>NUCLEOTIDE SEQUENCE</scope>
    <source>
        <strain evidence="2">K13</strain>
    </source>
</reference>
<feature type="signal peptide" evidence="1">
    <location>
        <begin position="1"/>
        <end position="27"/>
    </location>
</feature>
<gene>
    <name evidence="2" type="ORF">XYCOK13_08760</name>
</gene>
<organism evidence="2 3">
    <name type="scientific">Xylanibacillus composti</name>
    <dbReference type="NCBI Taxonomy" id="1572762"/>
    <lineage>
        <taxon>Bacteria</taxon>
        <taxon>Bacillati</taxon>
        <taxon>Bacillota</taxon>
        <taxon>Bacilli</taxon>
        <taxon>Bacillales</taxon>
        <taxon>Paenibacillaceae</taxon>
        <taxon>Xylanibacillus</taxon>
    </lineage>
</organism>
<dbReference type="AlphaFoldDB" id="A0A8J4H284"/>
<comment type="caution">
    <text evidence="2">The sequence shown here is derived from an EMBL/GenBank/DDBJ whole genome shotgun (WGS) entry which is preliminary data.</text>
</comment>
<sequence>MTILRIAARHYCLLAVAALLLASGCTAGNSETAGPINTVHESREVDDGEAQLKELAAVWAEALQSRDGKPRYDIMSMKAKGKFEEEQIVRGGEDWNYNIGYSSPWVVDYAIEVNDRTATIVYVTQTSEPAYYSTSETLIFAEENGRLVVDDYQINFEDRRG</sequence>
<evidence type="ECO:0000313" key="2">
    <source>
        <dbReference type="EMBL" id="GIQ68052.1"/>
    </source>
</evidence>
<name>A0A8J4H284_9BACL</name>
<feature type="chain" id="PRO_5039510454" description="DUF3887 domain-containing protein" evidence="1">
    <location>
        <begin position="28"/>
        <end position="161"/>
    </location>
</feature>
<keyword evidence="3" id="KW-1185">Reference proteome</keyword>
<keyword evidence="1" id="KW-0732">Signal</keyword>
<evidence type="ECO:0008006" key="4">
    <source>
        <dbReference type="Google" id="ProtNLM"/>
    </source>
</evidence>
<accession>A0A8J4H284</accession>
<dbReference type="Proteomes" id="UP000677918">
    <property type="component" value="Unassembled WGS sequence"/>
</dbReference>
<dbReference type="PROSITE" id="PS51257">
    <property type="entry name" value="PROKAR_LIPOPROTEIN"/>
    <property type="match status" value="1"/>
</dbReference>
<evidence type="ECO:0000313" key="3">
    <source>
        <dbReference type="Proteomes" id="UP000677918"/>
    </source>
</evidence>
<evidence type="ECO:0000256" key="1">
    <source>
        <dbReference type="SAM" id="SignalP"/>
    </source>
</evidence>
<protein>
    <recommendedName>
        <fullName evidence="4">DUF3887 domain-containing protein</fullName>
    </recommendedName>
</protein>
<proteinExistence type="predicted"/>